<keyword evidence="2" id="KW-1185">Reference proteome</keyword>
<gene>
    <name evidence="1" type="ORF">JIN85_20855</name>
</gene>
<dbReference type="AlphaFoldDB" id="A0A934VYG4"/>
<accession>A0A934VYG4</accession>
<organism evidence="1 2">
    <name type="scientific">Luteolibacter pohnpeiensis</name>
    <dbReference type="NCBI Taxonomy" id="454153"/>
    <lineage>
        <taxon>Bacteria</taxon>
        <taxon>Pseudomonadati</taxon>
        <taxon>Verrucomicrobiota</taxon>
        <taxon>Verrucomicrobiia</taxon>
        <taxon>Verrucomicrobiales</taxon>
        <taxon>Verrucomicrobiaceae</taxon>
        <taxon>Luteolibacter</taxon>
    </lineage>
</organism>
<evidence type="ECO:0000313" key="2">
    <source>
        <dbReference type="Proteomes" id="UP000603141"/>
    </source>
</evidence>
<protein>
    <submittedName>
        <fullName evidence="1">Uncharacterized protein</fullName>
    </submittedName>
</protein>
<dbReference type="EMBL" id="JAENIJ010000162">
    <property type="protein sequence ID" value="MBK1884873.1"/>
    <property type="molecule type" value="Genomic_DNA"/>
</dbReference>
<name>A0A934VYG4_9BACT</name>
<evidence type="ECO:0000313" key="1">
    <source>
        <dbReference type="EMBL" id="MBK1884873.1"/>
    </source>
</evidence>
<sequence>MYGRNIALDIGDKRTLVFVDLSKNYRSKNKESNDYLDIIELQEEADELSSFSIQEEKIRDIFESAISKKPENKWKLELDMGGGKIRIFTVEPFPDENGVTFKIKYA</sequence>
<proteinExistence type="predicted"/>
<dbReference type="RefSeq" id="WP_200274451.1">
    <property type="nucleotide sequence ID" value="NZ_JAENIJ010000162.1"/>
</dbReference>
<dbReference type="Proteomes" id="UP000603141">
    <property type="component" value="Unassembled WGS sequence"/>
</dbReference>
<comment type="caution">
    <text evidence="1">The sequence shown here is derived from an EMBL/GenBank/DDBJ whole genome shotgun (WGS) entry which is preliminary data.</text>
</comment>
<reference evidence="1" key="1">
    <citation type="submission" date="2021-01" db="EMBL/GenBank/DDBJ databases">
        <title>Modified the classification status of verrucomicrobia.</title>
        <authorList>
            <person name="Feng X."/>
        </authorList>
    </citation>
    <scope>NUCLEOTIDE SEQUENCE</scope>
    <source>
        <strain evidence="1">KCTC 22041</strain>
    </source>
</reference>